<organism evidence="1 2">
    <name type="scientific">Rangifer tarandus platyrhynchus</name>
    <name type="common">Svalbard reindeer</name>
    <dbReference type="NCBI Taxonomy" id="3082113"/>
    <lineage>
        <taxon>Eukaryota</taxon>
        <taxon>Metazoa</taxon>
        <taxon>Chordata</taxon>
        <taxon>Craniata</taxon>
        <taxon>Vertebrata</taxon>
        <taxon>Euteleostomi</taxon>
        <taxon>Mammalia</taxon>
        <taxon>Eutheria</taxon>
        <taxon>Laurasiatheria</taxon>
        <taxon>Artiodactyla</taxon>
        <taxon>Ruminantia</taxon>
        <taxon>Pecora</taxon>
        <taxon>Cervidae</taxon>
        <taxon>Odocoileinae</taxon>
        <taxon>Rangifer</taxon>
    </lineage>
</organism>
<evidence type="ECO:0000313" key="2">
    <source>
        <dbReference type="Proteomes" id="UP001162501"/>
    </source>
</evidence>
<evidence type="ECO:0000313" key="1">
    <source>
        <dbReference type="EMBL" id="CAM9804431.1"/>
    </source>
</evidence>
<protein>
    <submittedName>
        <fullName evidence="1">Uncharacterized protein</fullName>
    </submittedName>
</protein>
<proteinExistence type="predicted"/>
<reference evidence="1" key="1">
    <citation type="submission" date="2023-05" db="EMBL/GenBank/DDBJ databases">
        <authorList>
            <consortium name="ELIXIR-Norway"/>
        </authorList>
    </citation>
    <scope>NUCLEOTIDE SEQUENCE</scope>
</reference>
<accession>A0AC59YLD3</accession>
<sequence length="101" mass="11319">MELNPRNSLYSKSLCTLKNTSLPHLLKIFHGIIIPVEICICLLSSFSHSKLIESCKPQGDHERSNMKLQTFGQEATHLRFCQSSGHGSSPSRWLNLNVLLG</sequence>
<dbReference type="EMBL" id="OX596102">
    <property type="protein sequence ID" value="CAM9804431.1"/>
    <property type="molecule type" value="Genomic_DNA"/>
</dbReference>
<name>A0AC59YLD3_RANTA</name>
<reference evidence="1" key="2">
    <citation type="submission" date="2025-03" db="EMBL/GenBank/DDBJ databases">
        <authorList>
            <consortium name="ELIXIR-Norway"/>
            <consortium name="Elixir Norway"/>
        </authorList>
    </citation>
    <scope>NUCLEOTIDE SEQUENCE</scope>
</reference>
<dbReference type="Proteomes" id="UP001162501">
    <property type="component" value="Chromosome 18"/>
</dbReference>
<gene>
    <name evidence="1" type="ORF">MRATA1EN22A_LOCUS7689</name>
</gene>